<keyword evidence="3" id="KW-1185">Reference proteome</keyword>
<sequence>MAETLPEVWLRGPVDGIPSLLQPAAHALLQAVEEIKTLLKDFPDALLWERPAGVASPGFHLLHISGVLDRLGAYAKGEQLSSDQLAYLKKESEPQEHSVGELIAKLEESVQRTLQQLKSTDESSLTNVRTVGRKALPSTVQGLLFHAAEHTMRHLGQLLVTVRVLKAIKSKG</sequence>
<dbReference type="RefSeq" id="WP_146789068.1">
    <property type="nucleotide sequence ID" value="NZ_BAABIO010000003.1"/>
</dbReference>
<dbReference type="KEGG" id="fgg:FSB75_14785"/>
<dbReference type="Gene3D" id="1.20.120.450">
    <property type="entry name" value="dinb family like domain"/>
    <property type="match status" value="1"/>
</dbReference>
<dbReference type="AlphaFoldDB" id="A0A5B8UKA9"/>
<dbReference type="OrthoDB" id="1439983at2"/>
<dbReference type="Proteomes" id="UP000321204">
    <property type="component" value="Chromosome"/>
</dbReference>
<dbReference type="InterPro" id="IPR024775">
    <property type="entry name" value="DinB-like"/>
</dbReference>
<gene>
    <name evidence="2" type="ORF">FSB75_14785</name>
</gene>
<dbReference type="EMBL" id="CP042433">
    <property type="protein sequence ID" value="QEC57114.1"/>
    <property type="molecule type" value="Genomic_DNA"/>
</dbReference>
<name>A0A5B8UKA9_9BACT</name>
<feature type="domain" description="DinB-like" evidence="1">
    <location>
        <begin position="30"/>
        <end position="158"/>
    </location>
</feature>
<dbReference type="SUPFAM" id="SSF109854">
    <property type="entry name" value="DinB/YfiT-like putative metalloenzymes"/>
    <property type="match status" value="1"/>
</dbReference>
<organism evidence="2 3">
    <name type="scientific">Flavisolibacter ginsenosidimutans</name>
    <dbReference type="NCBI Taxonomy" id="661481"/>
    <lineage>
        <taxon>Bacteria</taxon>
        <taxon>Pseudomonadati</taxon>
        <taxon>Bacteroidota</taxon>
        <taxon>Chitinophagia</taxon>
        <taxon>Chitinophagales</taxon>
        <taxon>Chitinophagaceae</taxon>
        <taxon>Flavisolibacter</taxon>
    </lineage>
</organism>
<evidence type="ECO:0000259" key="1">
    <source>
        <dbReference type="Pfam" id="PF12867"/>
    </source>
</evidence>
<proteinExistence type="predicted"/>
<evidence type="ECO:0000313" key="3">
    <source>
        <dbReference type="Proteomes" id="UP000321204"/>
    </source>
</evidence>
<accession>A0A5B8UKA9</accession>
<dbReference type="InterPro" id="IPR034660">
    <property type="entry name" value="DinB/YfiT-like"/>
</dbReference>
<dbReference type="Pfam" id="PF12867">
    <property type="entry name" value="DinB_2"/>
    <property type="match status" value="1"/>
</dbReference>
<evidence type="ECO:0000313" key="2">
    <source>
        <dbReference type="EMBL" id="QEC57114.1"/>
    </source>
</evidence>
<reference evidence="2 3" key="1">
    <citation type="journal article" date="2015" name="Int. J. Syst. Evol. Microbiol.">
        <title>Flavisolibacter ginsenosidimutans sp. nov., with ginsenoside-converting activity isolated from soil used for cultivating ginseng.</title>
        <authorList>
            <person name="Zhao Y."/>
            <person name="Liu Q."/>
            <person name="Kang M.S."/>
            <person name="Jin F."/>
            <person name="Yu H."/>
            <person name="Im W.T."/>
        </authorList>
    </citation>
    <scope>NUCLEOTIDE SEQUENCE [LARGE SCALE GENOMIC DNA]</scope>
    <source>
        <strain evidence="2 3">Gsoil 636</strain>
    </source>
</reference>
<protein>
    <submittedName>
        <fullName evidence="2">DinB family protein</fullName>
    </submittedName>
</protein>